<accession>A0A179GP68</accession>
<dbReference type="Pfam" id="PF00082">
    <property type="entry name" value="Peptidase_S8"/>
    <property type="match status" value="1"/>
</dbReference>
<protein>
    <submittedName>
        <fullName evidence="7">Subtilase family domain-containing protein</fullName>
    </submittedName>
</protein>
<dbReference type="InterPro" id="IPR015500">
    <property type="entry name" value="Peptidase_S8_subtilisin-rel"/>
</dbReference>
<feature type="region of interest" description="Disordered" evidence="5">
    <location>
        <begin position="23"/>
        <end position="62"/>
    </location>
</feature>
<dbReference type="CDD" id="cd00306">
    <property type="entry name" value="Peptidases_S8_S53"/>
    <property type="match status" value="1"/>
</dbReference>
<dbReference type="PANTHER" id="PTHR43806:SF11">
    <property type="entry name" value="CEREVISIN-RELATED"/>
    <property type="match status" value="1"/>
</dbReference>
<gene>
    <name evidence="7" type="ORF">VFPBJ_07060</name>
</gene>
<evidence type="ECO:0000313" key="8">
    <source>
        <dbReference type="Proteomes" id="UP000078240"/>
    </source>
</evidence>
<evidence type="ECO:0000256" key="3">
    <source>
        <dbReference type="ARBA" id="ARBA00022801"/>
    </source>
</evidence>
<evidence type="ECO:0000256" key="2">
    <source>
        <dbReference type="ARBA" id="ARBA00022670"/>
    </source>
</evidence>
<comment type="similarity">
    <text evidence="1">Belongs to the peptidase S8 family.</text>
</comment>
<dbReference type="PRINTS" id="PR00723">
    <property type="entry name" value="SUBTILISIN"/>
</dbReference>
<dbReference type="EMBL" id="LSBH01000005">
    <property type="protein sequence ID" value="OAQ78939.1"/>
    <property type="molecule type" value="Genomic_DNA"/>
</dbReference>
<evidence type="ECO:0000256" key="1">
    <source>
        <dbReference type="ARBA" id="ARBA00011073"/>
    </source>
</evidence>
<evidence type="ECO:0000256" key="5">
    <source>
        <dbReference type="SAM" id="MobiDB-lite"/>
    </source>
</evidence>
<feature type="region of interest" description="Disordered" evidence="5">
    <location>
        <begin position="752"/>
        <end position="841"/>
    </location>
</feature>
<dbReference type="SUPFAM" id="SSF52743">
    <property type="entry name" value="Subtilisin-like"/>
    <property type="match status" value="1"/>
</dbReference>
<keyword evidence="3" id="KW-0378">Hydrolase</keyword>
<dbReference type="GO" id="GO:0004252">
    <property type="term" value="F:serine-type endopeptidase activity"/>
    <property type="evidence" value="ECO:0007669"/>
    <property type="project" value="InterPro"/>
</dbReference>
<dbReference type="InterPro" id="IPR036852">
    <property type="entry name" value="Peptidase_S8/S53_dom_sf"/>
</dbReference>
<dbReference type="PROSITE" id="PS00136">
    <property type="entry name" value="SUBTILASE_ASP"/>
    <property type="match status" value="1"/>
</dbReference>
<dbReference type="InterPro" id="IPR050131">
    <property type="entry name" value="Peptidase_S8_subtilisin-like"/>
</dbReference>
<organism evidence="7 8">
    <name type="scientific">Purpureocillium lilacinum</name>
    <name type="common">Paecilomyces lilacinus</name>
    <dbReference type="NCBI Taxonomy" id="33203"/>
    <lineage>
        <taxon>Eukaryota</taxon>
        <taxon>Fungi</taxon>
        <taxon>Dikarya</taxon>
        <taxon>Ascomycota</taxon>
        <taxon>Pezizomycotina</taxon>
        <taxon>Sordariomycetes</taxon>
        <taxon>Hypocreomycetidae</taxon>
        <taxon>Hypocreales</taxon>
        <taxon>Ophiocordycipitaceae</taxon>
        <taxon>Purpureocillium</taxon>
    </lineage>
</organism>
<keyword evidence="2" id="KW-0645">Protease</keyword>
<dbReference type="GO" id="GO:0006508">
    <property type="term" value="P:proteolysis"/>
    <property type="evidence" value="ECO:0007669"/>
    <property type="project" value="UniProtKB-KW"/>
</dbReference>
<comment type="caution">
    <text evidence="7">The sequence shown here is derived from an EMBL/GenBank/DDBJ whole genome shotgun (WGS) entry which is preliminary data.</text>
</comment>
<feature type="domain" description="Peptidase S8/S53" evidence="6">
    <location>
        <begin position="396"/>
        <end position="652"/>
    </location>
</feature>
<dbReference type="PANTHER" id="PTHR43806">
    <property type="entry name" value="PEPTIDASE S8"/>
    <property type="match status" value="1"/>
</dbReference>
<dbReference type="Proteomes" id="UP000078240">
    <property type="component" value="Unassembled WGS sequence"/>
</dbReference>
<feature type="region of interest" description="Disordered" evidence="5">
    <location>
        <begin position="90"/>
        <end position="113"/>
    </location>
</feature>
<proteinExistence type="inferred from homology"/>
<evidence type="ECO:0000259" key="6">
    <source>
        <dbReference type="Pfam" id="PF00082"/>
    </source>
</evidence>
<dbReference type="Gene3D" id="3.40.50.200">
    <property type="entry name" value="Peptidase S8/S53 domain"/>
    <property type="match status" value="1"/>
</dbReference>
<evidence type="ECO:0000313" key="7">
    <source>
        <dbReference type="EMBL" id="OAQ78939.1"/>
    </source>
</evidence>
<keyword evidence="4" id="KW-0720">Serine protease</keyword>
<dbReference type="InterPro" id="IPR023827">
    <property type="entry name" value="Peptidase_S8_Asp-AS"/>
</dbReference>
<evidence type="ECO:0000256" key="4">
    <source>
        <dbReference type="ARBA" id="ARBA00022825"/>
    </source>
</evidence>
<dbReference type="AlphaFoldDB" id="A0A179GP68"/>
<name>A0A179GP68_PURLI</name>
<dbReference type="InterPro" id="IPR000209">
    <property type="entry name" value="Peptidase_S8/S53_dom"/>
</dbReference>
<feature type="compositionally biased region" description="Low complexity" evidence="5">
    <location>
        <begin position="809"/>
        <end position="841"/>
    </location>
</feature>
<feature type="compositionally biased region" description="Low complexity" evidence="5">
    <location>
        <begin position="776"/>
        <end position="785"/>
    </location>
</feature>
<reference evidence="7 8" key="1">
    <citation type="submission" date="2016-01" db="EMBL/GenBank/DDBJ databases">
        <title>Biosynthesis of antibiotic leucinostatins and their inhibition on Phytophthora in bio-control Purpureocillium lilacinum.</title>
        <authorList>
            <person name="Wang G."/>
            <person name="Liu Z."/>
            <person name="Lin R."/>
            <person name="Li E."/>
            <person name="Mao Z."/>
            <person name="Ling J."/>
            <person name="Yin W."/>
            <person name="Xie B."/>
        </authorList>
    </citation>
    <scope>NUCLEOTIDE SEQUENCE [LARGE SCALE GENOMIC DNA]</scope>
    <source>
        <strain evidence="7">PLBJ-1</strain>
    </source>
</reference>
<sequence length="841" mass="90043">MSTIATSTAPPITVSTNTTLSQATSSTFSTATSSRATVTTSTPLSSTLTQSSAPPTTTTSAPDNTAILALIQQIIEDYDALREAAVDWLESDDSDDTSAAARRSTSKLAKRYTPDPVPLNVLRQRRDTVASEFDNADPQVDAAETFGSITHDQASQYRAIRRNFNKLSSLLSSITSTSTPAYARATGLQLFTGLLVDVALIGVLIGVLLIDTGGSQPTKTYTAPASPTVTQSGTPTPALVLLEESATRTDFETIVIQLEKDGSVVIEEITDDDISFYALYGDLYETSFFDLNANPLVNTISPDIEFEPSDTANTAPSSAKRSVRRMNTTQLEDAGRLETRALPQNAVFEIGKIEGDVGFPFHLRWLNSLWAKNAWEGEFLDTPDYFWDDSLATGNTRIYLLDSGCDLQHQEISTGIIKEAHDYTHIRDLGADGIRDPSGHGTQMASVIGGRFSGVNKKASIVCLGIQGGPDGQYAGYKNIYLWRAIKGILKMQKTKGNPTAIVSISQAAAREDFKKGIFAKLSKNTDPFVEFLARIYSSNAHVISSVTNYGFDPAPRGNIDSFTPQWLGGDDTPLIEVGNCDQNGKRFDTSAYLRGDTSKEYISLYVMGKQIPVPVPRSGNLYTLESGTSASAAITSGLLSILVELGNDLGPPSSGRAKELLRDIAIDRKGTLGWPTAEEGYFVPRAATAWEIECEHEGEGEEDPVIAPFVTNLPNTMQVTVTTMGFAEYTGSFAPSCLAVTSRPTPKVTSRYFTPTLDGTTATGTKTADKKKAAETTAGEEATTSPKTAVERTRAAETSAEQATELKATVSATSARSTLTTLTAEGTPTPKASKSSAPSS</sequence>